<dbReference type="InterPro" id="IPR011330">
    <property type="entry name" value="Glyco_hydro/deAcase_b/a-brl"/>
</dbReference>
<dbReference type="EMBL" id="CP015961">
    <property type="protein sequence ID" value="ANI91617.1"/>
    <property type="molecule type" value="Genomic_DNA"/>
</dbReference>
<gene>
    <name evidence="4" type="ORF">BJL86_0823</name>
</gene>
<dbReference type="GO" id="GO:0016810">
    <property type="term" value="F:hydrolase activity, acting on carbon-nitrogen (but not peptide) bonds"/>
    <property type="evidence" value="ECO:0007669"/>
    <property type="project" value="InterPro"/>
</dbReference>
<dbReference type="KEGG" id="dtm:BJL86_0823"/>
<dbReference type="Proteomes" id="UP000186104">
    <property type="component" value="Chromosome"/>
</dbReference>
<dbReference type="STRING" id="499555.BJL86_0823"/>
<dbReference type="PROSITE" id="PS51677">
    <property type="entry name" value="NODB"/>
    <property type="match status" value="1"/>
</dbReference>
<evidence type="ECO:0000256" key="1">
    <source>
        <dbReference type="ARBA" id="ARBA00004613"/>
    </source>
</evidence>
<dbReference type="SUPFAM" id="SSF88713">
    <property type="entry name" value="Glycoside hydrolase/deacetylase"/>
    <property type="match status" value="1"/>
</dbReference>
<proteinExistence type="predicted"/>
<sequence length="270" mass="29748">MTSKKLGAVAASIRSLRHVASPVTSQIGNSAVVLAYHDIVPNGSETIEYMVDEDTFISQIETVRTLGYTFRTLTDLSADLLADRPVAGCAAIVFDDALVGVYDIAMPYLDAHKIPWTLLPVTDRLGVTPAWWPGANRTMTREEVMEAVDAGADLCAHTTTHISLPDVDADAAFNELVRSREALSELSGREVVDLCYPFGHQDAQIREMAKRAGYRTGWTFTNGRCSSGDDPFKLKRMAMRNDVGELHWLVTLLRPKVSWPPVQDLKRGSL</sequence>
<dbReference type="Pfam" id="PF01522">
    <property type="entry name" value="Polysacc_deac_1"/>
    <property type="match status" value="1"/>
</dbReference>
<dbReference type="PANTHER" id="PTHR34216:SF3">
    <property type="entry name" value="POLY-BETA-1,6-N-ACETYL-D-GLUCOSAMINE N-DEACETYLASE"/>
    <property type="match status" value="1"/>
</dbReference>
<dbReference type="AlphaFoldDB" id="A0A173LK19"/>
<dbReference type="CDD" id="cd10918">
    <property type="entry name" value="CE4_NodB_like_5s_6s"/>
    <property type="match status" value="1"/>
</dbReference>
<reference evidence="4 5" key="1">
    <citation type="submission" date="2016-06" db="EMBL/GenBank/DDBJ databases">
        <title>Complete genome sequence of a saline-alkali tolerant type strain Dietzia timorensis ID05-A0528T.</title>
        <authorList>
            <person name="Wu X."/>
        </authorList>
    </citation>
    <scope>NUCLEOTIDE SEQUENCE [LARGE SCALE GENOMIC DNA]</scope>
    <source>
        <strain evidence="4 5">ID05-A0528</strain>
    </source>
</reference>
<accession>A0A173LK19</accession>
<protein>
    <submittedName>
        <fullName evidence="4">Putative polysaccharide deacetylase YxkH</fullName>
    </submittedName>
</protein>
<organism evidence="4 5">
    <name type="scientific">Dietzia timorensis</name>
    <dbReference type="NCBI Taxonomy" id="499555"/>
    <lineage>
        <taxon>Bacteria</taxon>
        <taxon>Bacillati</taxon>
        <taxon>Actinomycetota</taxon>
        <taxon>Actinomycetes</taxon>
        <taxon>Mycobacteriales</taxon>
        <taxon>Dietziaceae</taxon>
        <taxon>Dietzia</taxon>
    </lineage>
</organism>
<dbReference type="OrthoDB" id="9782872at2"/>
<dbReference type="PANTHER" id="PTHR34216">
    <property type="match status" value="1"/>
</dbReference>
<evidence type="ECO:0000313" key="5">
    <source>
        <dbReference type="Proteomes" id="UP000186104"/>
    </source>
</evidence>
<keyword evidence="5" id="KW-1185">Reference proteome</keyword>
<keyword evidence="2" id="KW-0732">Signal</keyword>
<evidence type="ECO:0000259" key="3">
    <source>
        <dbReference type="PROSITE" id="PS51677"/>
    </source>
</evidence>
<dbReference type="GO" id="GO:0005576">
    <property type="term" value="C:extracellular region"/>
    <property type="evidence" value="ECO:0007669"/>
    <property type="project" value="UniProtKB-SubCell"/>
</dbReference>
<name>A0A173LK19_9ACTN</name>
<feature type="domain" description="NodB homology" evidence="3">
    <location>
        <begin position="88"/>
        <end position="270"/>
    </location>
</feature>
<dbReference type="Gene3D" id="3.20.20.370">
    <property type="entry name" value="Glycoside hydrolase/deacetylase"/>
    <property type="match status" value="1"/>
</dbReference>
<dbReference type="InterPro" id="IPR002509">
    <property type="entry name" value="NODB_dom"/>
</dbReference>
<comment type="subcellular location">
    <subcellularLocation>
        <location evidence="1">Secreted</location>
    </subcellularLocation>
</comment>
<dbReference type="InterPro" id="IPR051398">
    <property type="entry name" value="Polysacch_Deacetylase"/>
</dbReference>
<dbReference type="GO" id="GO:0005975">
    <property type="term" value="P:carbohydrate metabolic process"/>
    <property type="evidence" value="ECO:0007669"/>
    <property type="project" value="InterPro"/>
</dbReference>
<evidence type="ECO:0000313" key="4">
    <source>
        <dbReference type="EMBL" id="ANI91617.1"/>
    </source>
</evidence>
<evidence type="ECO:0000256" key="2">
    <source>
        <dbReference type="ARBA" id="ARBA00022729"/>
    </source>
</evidence>